<reference evidence="2 3" key="1">
    <citation type="submission" date="2018-02" db="EMBL/GenBank/DDBJ databases">
        <title>The genomes of Aspergillus section Nigri reveals drivers in fungal speciation.</title>
        <authorList>
            <consortium name="DOE Joint Genome Institute"/>
            <person name="Vesth T.C."/>
            <person name="Nybo J."/>
            <person name="Theobald S."/>
            <person name="Brandl J."/>
            <person name="Frisvad J.C."/>
            <person name="Nielsen K.F."/>
            <person name="Lyhne E.K."/>
            <person name="Kogle M.E."/>
            <person name="Kuo A."/>
            <person name="Riley R."/>
            <person name="Clum A."/>
            <person name="Nolan M."/>
            <person name="Lipzen A."/>
            <person name="Salamov A."/>
            <person name="Henrissat B."/>
            <person name="Wiebenga A."/>
            <person name="De vries R.P."/>
            <person name="Grigoriev I.V."/>
            <person name="Mortensen U.H."/>
            <person name="Andersen M.R."/>
            <person name="Baker S.E."/>
        </authorList>
    </citation>
    <scope>NUCLEOTIDE SEQUENCE [LARGE SCALE GENOMIC DNA]</scope>
    <source>
        <strain evidence="2 3">CBS 101889</strain>
    </source>
</reference>
<dbReference type="OrthoDB" id="2562973at2759"/>
<feature type="domain" description="MACPF-like" evidence="1">
    <location>
        <begin position="283"/>
        <end position="465"/>
    </location>
</feature>
<evidence type="ECO:0000259" key="1">
    <source>
        <dbReference type="Pfam" id="PF22693"/>
    </source>
</evidence>
<dbReference type="EMBL" id="KZ824307">
    <property type="protein sequence ID" value="RAL09118.1"/>
    <property type="molecule type" value="Genomic_DNA"/>
</dbReference>
<gene>
    <name evidence="2" type="ORF">BO97DRAFT_352547</name>
</gene>
<protein>
    <recommendedName>
        <fullName evidence="1">MACPF-like domain-containing protein</fullName>
    </recommendedName>
</protein>
<keyword evidence="3" id="KW-1185">Reference proteome</keyword>
<organism evidence="2 3">
    <name type="scientific">Aspergillus homomorphus (strain CBS 101889)</name>
    <dbReference type="NCBI Taxonomy" id="1450537"/>
    <lineage>
        <taxon>Eukaryota</taxon>
        <taxon>Fungi</taxon>
        <taxon>Dikarya</taxon>
        <taxon>Ascomycota</taxon>
        <taxon>Pezizomycotina</taxon>
        <taxon>Eurotiomycetes</taxon>
        <taxon>Eurotiomycetidae</taxon>
        <taxon>Eurotiales</taxon>
        <taxon>Aspergillaceae</taxon>
        <taxon>Aspergillus</taxon>
        <taxon>Aspergillus subgen. Circumdati</taxon>
    </lineage>
</organism>
<dbReference type="Pfam" id="PF22693">
    <property type="entry name" value="MACPF_1"/>
    <property type="match status" value="1"/>
</dbReference>
<feature type="non-terminal residue" evidence="2">
    <location>
        <position position="1"/>
    </location>
</feature>
<dbReference type="GeneID" id="37196315"/>
<dbReference type="InterPro" id="IPR054586">
    <property type="entry name" value="MACPF_1_fungal"/>
</dbReference>
<accession>A0A395HQI3</accession>
<proteinExistence type="predicted"/>
<name>A0A395HQI3_ASPHC</name>
<dbReference type="VEuPathDB" id="FungiDB:BO97DRAFT_352547"/>
<dbReference type="RefSeq" id="XP_025548272.1">
    <property type="nucleotide sequence ID" value="XM_025692026.1"/>
</dbReference>
<sequence length="714" mass="79535">KDTSQVLHVYSYDGQTKVIKEKTCVPFSNISKADLKLSDIRDLLVGEKVLEPRLLWSTFCNQRGAKVQDTTSFQTYLQILNEKSSELGDRSEDNADTYRVYLKSKKIIEMDHLVGLLDRGSKVDLDKKIAALPVADQPKAPAVPTSFSHNIFLNPTTTFSIVHPADMSEKHWSVVMRNNSLLHAYRVLDLGDKGGKLVERSLYPSFVLKPRNFWNYQISATAEVDSIAGQKQMLRIPRFRIDDDSYIRQYEEKRSVARAIAESCLSETDAKLAIEGGAFGYSASASASWGESKSSASTSSTNENSRIMTITYNFPRVVIDFDPTGLDLSDELKEDLATVDTAEAVDIFKNKYGRFIATRVQLGGRLHSSEESSSTDAAATAAQAKSMRAAAALSFSSPWVQASASASHSSSSNSSSENKSSASTSTISWEAHGGDTLQCNDPPAWAYTVGSFYNWRVVKQTKVVALEDFISMVPGYQNTKKKFAELLATKQEAKPEKEPEPPTQKTIKFRIRSMTGHQLTVPAEGKGDTYSQTIENLIGKDTKAMVTAERLNFLNKLSTENSQSTPLQLLKDTKLPGQEFAIITEEGHPDQLLLDWPYKIRTGSDGNEQWLGVNRTLSGFLSEALIWAGKPENATYIEFREYRFGRDSEYVNQGSPVLMFLYNSDKEVIGNAVPYWPDAEIDRGEEPKTPLKVGTNLDREAWSFEKIPFVIDYL</sequence>
<dbReference type="AlphaFoldDB" id="A0A395HQI3"/>
<dbReference type="Proteomes" id="UP000248961">
    <property type="component" value="Unassembled WGS sequence"/>
</dbReference>
<dbReference type="STRING" id="1450537.A0A395HQI3"/>
<evidence type="ECO:0000313" key="2">
    <source>
        <dbReference type="EMBL" id="RAL09118.1"/>
    </source>
</evidence>
<evidence type="ECO:0000313" key="3">
    <source>
        <dbReference type="Proteomes" id="UP000248961"/>
    </source>
</evidence>